<evidence type="ECO:0000313" key="4">
    <source>
        <dbReference type="Proteomes" id="UP000270094"/>
    </source>
</evidence>
<protein>
    <submittedName>
        <fullName evidence="3">Uncharacterized protein</fullName>
    </submittedName>
</protein>
<gene>
    <name evidence="3" type="ORF">SVUK_LOCUS5861</name>
</gene>
<reference evidence="3 4" key="1">
    <citation type="submission" date="2018-11" db="EMBL/GenBank/DDBJ databases">
        <authorList>
            <consortium name="Pathogen Informatics"/>
        </authorList>
    </citation>
    <scope>NUCLEOTIDE SEQUENCE [LARGE SCALE GENOMIC DNA]</scope>
</reference>
<organism evidence="3 4">
    <name type="scientific">Strongylus vulgaris</name>
    <name type="common">Blood worm</name>
    <dbReference type="NCBI Taxonomy" id="40348"/>
    <lineage>
        <taxon>Eukaryota</taxon>
        <taxon>Metazoa</taxon>
        <taxon>Ecdysozoa</taxon>
        <taxon>Nematoda</taxon>
        <taxon>Chromadorea</taxon>
        <taxon>Rhabditida</taxon>
        <taxon>Rhabditina</taxon>
        <taxon>Rhabditomorpha</taxon>
        <taxon>Strongyloidea</taxon>
        <taxon>Strongylidae</taxon>
        <taxon>Strongylus</taxon>
    </lineage>
</organism>
<evidence type="ECO:0000256" key="2">
    <source>
        <dbReference type="SAM" id="Phobius"/>
    </source>
</evidence>
<proteinExistence type="predicted"/>
<dbReference type="Proteomes" id="UP000270094">
    <property type="component" value="Unassembled WGS sequence"/>
</dbReference>
<feature type="compositionally biased region" description="Low complexity" evidence="1">
    <location>
        <begin position="114"/>
        <end position="124"/>
    </location>
</feature>
<dbReference type="EMBL" id="UYYB01017897">
    <property type="protein sequence ID" value="VDM70863.1"/>
    <property type="molecule type" value="Genomic_DNA"/>
</dbReference>
<keyword evidence="4" id="KW-1185">Reference proteome</keyword>
<feature type="region of interest" description="Disordered" evidence="1">
    <location>
        <begin position="93"/>
        <end position="124"/>
    </location>
</feature>
<sequence>MKADQDSNKKVTKLEPTGTVLPHALGPQEIAQIELNPSEQKIAEPGSVKSPKTEDYDWTIFTILVFVAGSLILVVPVMSIITLMKYRQYEALSSVSDDGKHRSDHVNDEKSSFIERSSSSGRSY</sequence>
<evidence type="ECO:0000313" key="3">
    <source>
        <dbReference type="EMBL" id="VDM70863.1"/>
    </source>
</evidence>
<keyword evidence="2" id="KW-0472">Membrane</keyword>
<feature type="compositionally biased region" description="Basic and acidic residues" evidence="1">
    <location>
        <begin position="1"/>
        <end position="13"/>
    </location>
</feature>
<keyword evidence="2" id="KW-0812">Transmembrane</keyword>
<feature type="compositionally biased region" description="Basic and acidic residues" evidence="1">
    <location>
        <begin position="97"/>
        <end position="113"/>
    </location>
</feature>
<keyword evidence="2" id="KW-1133">Transmembrane helix</keyword>
<accession>A0A3P7ISM8</accession>
<feature type="region of interest" description="Disordered" evidence="1">
    <location>
        <begin position="1"/>
        <end position="26"/>
    </location>
</feature>
<dbReference type="AlphaFoldDB" id="A0A3P7ISM8"/>
<feature type="transmembrane region" description="Helical" evidence="2">
    <location>
        <begin position="58"/>
        <end position="84"/>
    </location>
</feature>
<name>A0A3P7ISM8_STRVU</name>
<evidence type="ECO:0000256" key="1">
    <source>
        <dbReference type="SAM" id="MobiDB-lite"/>
    </source>
</evidence>